<dbReference type="Pfam" id="PF00563">
    <property type="entry name" value="EAL"/>
    <property type="match status" value="1"/>
</dbReference>
<dbReference type="SUPFAM" id="SSF141868">
    <property type="entry name" value="EAL domain-like"/>
    <property type="match status" value="1"/>
</dbReference>
<feature type="domain" description="EAL" evidence="2">
    <location>
        <begin position="474"/>
        <end position="728"/>
    </location>
</feature>
<dbReference type="InterPro" id="IPR000160">
    <property type="entry name" value="GGDEF_dom"/>
</dbReference>
<dbReference type="Gene3D" id="3.20.20.450">
    <property type="entry name" value="EAL domain"/>
    <property type="match status" value="1"/>
</dbReference>
<dbReference type="CDD" id="cd01949">
    <property type="entry name" value="GGDEF"/>
    <property type="match status" value="1"/>
</dbReference>
<dbReference type="NCBIfam" id="TIGR00254">
    <property type="entry name" value="GGDEF"/>
    <property type="match status" value="1"/>
</dbReference>
<accession>A0A1I4PR27</accession>
<evidence type="ECO:0000259" key="2">
    <source>
        <dbReference type="PROSITE" id="PS50883"/>
    </source>
</evidence>
<keyword evidence="1" id="KW-0812">Transmembrane</keyword>
<dbReference type="CDD" id="cd01948">
    <property type="entry name" value="EAL"/>
    <property type="match status" value="1"/>
</dbReference>
<dbReference type="InterPro" id="IPR043128">
    <property type="entry name" value="Rev_trsase/Diguanyl_cyclase"/>
</dbReference>
<dbReference type="STRING" id="758825.SAMN02982985_03526"/>
<keyword evidence="1" id="KW-0472">Membrane</keyword>
<dbReference type="InterPro" id="IPR052155">
    <property type="entry name" value="Biofilm_reg_signaling"/>
</dbReference>
<dbReference type="FunFam" id="3.20.20.450:FF:000001">
    <property type="entry name" value="Cyclic di-GMP phosphodiesterase yahA"/>
    <property type="match status" value="1"/>
</dbReference>
<dbReference type="Gene3D" id="3.30.450.20">
    <property type="entry name" value="PAS domain"/>
    <property type="match status" value="1"/>
</dbReference>
<keyword evidence="5" id="KW-1185">Reference proteome</keyword>
<evidence type="ECO:0000259" key="3">
    <source>
        <dbReference type="PROSITE" id="PS50887"/>
    </source>
</evidence>
<evidence type="ECO:0000313" key="4">
    <source>
        <dbReference type="EMBL" id="SFM29855.1"/>
    </source>
</evidence>
<dbReference type="PROSITE" id="PS50883">
    <property type="entry name" value="EAL"/>
    <property type="match status" value="1"/>
</dbReference>
<dbReference type="SMART" id="SM00267">
    <property type="entry name" value="GGDEF"/>
    <property type="match status" value="1"/>
</dbReference>
<name>A0A1I4PR27_9BURK</name>
<reference evidence="4 5" key="1">
    <citation type="submission" date="2016-10" db="EMBL/GenBank/DDBJ databases">
        <authorList>
            <person name="de Groot N.N."/>
        </authorList>
    </citation>
    <scope>NUCLEOTIDE SEQUENCE [LARGE SCALE GENOMIC DNA]</scope>
    <source>
        <strain evidence="4 5">ATCC 43154</strain>
    </source>
</reference>
<dbReference type="InterPro" id="IPR001633">
    <property type="entry name" value="EAL_dom"/>
</dbReference>
<dbReference type="SUPFAM" id="SSF55073">
    <property type="entry name" value="Nucleotide cyclase"/>
    <property type="match status" value="1"/>
</dbReference>
<dbReference type="AlphaFoldDB" id="A0A1I4PR27"/>
<dbReference type="Proteomes" id="UP000199470">
    <property type="component" value="Unassembled WGS sequence"/>
</dbReference>
<keyword evidence="1" id="KW-1133">Transmembrane helix</keyword>
<feature type="transmembrane region" description="Helical" evidence="1">
    <location>
        <begin position="12"/>
        <end position="32"/>
    </location>
</feature>
<dbReference type="Gene3D" id="3.30.70.270">
    <property type="match status" value="1"/>
</dbReference>
<dbReference type="InterPro" id="IPR029787">
    <property type="entry name" value="Nucleotide_cyclase"/>
</dbReference>
<dbReference type="PANTHER" id="PTHR44757">
    <property type="entry name" value="DIGUANYLATE CYCLASE DGCP"/>
    <property type="match status" value="1"/>
</dbReference>
<dbReference type="Pfam" id="PF00990">
    <property type="entry name" value="GGDEF"/>
    <property type="match status" value="1"/>
</dbReference>
<sequence>MSVSQKTENRHFLHQWLIHGTVLLALGSFIAYTQFEEYRRIDSQERERLTIQAEIVEKNLAPQLALAGRVIDGVLRRPAGAADDGVQLRLINEVLIGIGPIQLVGADGRVRASSAPGQVGVDLAASAHFRAAAARPEPDLLRLSAPPGGRSIRLYRSVAGPRGEFAGMVVASLRPEYVAALLDSVRYAPDVWASIADGAGRPLLFSPPEAGAGGGRRLAAQRTLLAAGPRGGELLRIGVSRDLEVLFAPWRKALYVQSLLFGAISVFSTLGLLLIQRRRRAQSAERKKAEQRIEQLAFFDQLTDLPNRILLLDRLKQAMQAGLRSGRHGAILFIDLDNFKTLNDTLGHDMGDLLLRQVAQRLNACVRGGDTVARLGGDEFVVMLTGLDGAAAEAARQVEAVGNKILHELSRTYRLKQLSHRSTSSIGATLFLGGQSSIDDLLKQADLAMYKSKAVGRNALRFFDPAMEVSMLERAALETDLRDAVPGRQFLLHYQPQVDQHGRLTGVEALLRWRHPLRGMVPPAEFIPLAEEIGVILPLGRWVLQTACRQLLAWEGRPETRRLSIAVNVSVRQFSQHDFVAQVLEALASSGADPRRLKLELTESLLVADVGDVVAKMAALKARGVGFALDDFGTGYSSLAYLKRLPLDQLKIDRSFVRDVLKDQSDASIAQTIIALARSLKLDVIAEGVETREQRDFLARAGCHAYQGYFFSRPLAPAELERYVRRGGYAAAAPALSVPS</sequence>
<feature type="transmembrane region" description="Helical" evidence="1">
    <location>
        <begin position="254"/>
        <end position="275"/>
    </location>
</feature>
<dbReference type="OrthoDB" id="9813903at2"/>
<dbReference type="CDD" id="cd18773">
    <property type="entry name" value="PDC1_HK_sensor"/>
    <property type="match status" value="1"/>
</dbReference>
<evidence type="ECO:0000313" key="5">
    <source>
        <dbReference type="Proteomes" id="UP000199470"/>
    </source>
</evidence>
<protein>
    <submittedName>
        <fullName evidence="4">Diguanylate cyclase (GGDEF) domain-containing protein</fullName>
    </submittedName>
</protein>
<feature type="domain" description="GGDEF" evidence="3">
    <location>
        <begin position="327"/>
        <end position="465"/>
    </location>
</feature>
<dbReference type="PANTHER" id="PTHR44757:SF2">
    <property type="entry name" value="BIOFILM ARCHITECTURE MAINTENANCE PROTEIN MBAA"/>
    <property type="match status" value="1"/>
</dbReference>
<evidence type="ECO:0000256" key="1">
    <source>
        <dbReference type="SAM" id="Phobius"/>
    </source>
</evidence>
<dbReference type="SMART" id="SM00052">
    <property type="entry name" value="EAL"/>
    <property type="match status" value="1"/>
</dbReference>
<gene>
    <name evidence="4" type="ORF">SAMN02982985_03526</name>
</gene>
<organism evidence="4 5">
    <name type="scientific">Rugamonas rubra</name>
    <dbReference type="NCBI Taxonomy" id="758825"/>
    <lineage>
        <taxon>Bacteria</taxon>
        <taxon>Pseudomonadati</taxon>
        <taxon>Pseudomonadota</taxon>
        <taxon>Betaproteobacteria</taxon>
        <taxon>Burkholderiales</taxon>
        <taxon>Oxalobacteraceae</taxon>
        <taxon>Telluria group</taxon>
        <taxon>Rugamonas</taxon>
    </lineage>
</organism>
<dbReference type="InterPro" id="IPR035919">
    <property type="entry name" value="EAL_sf"/>
</dbReference>
<dbReference type="EMBL" id="FOTW01000017">
    <property type="protein sequence ID" value="SFM29855.1"/>
    <property type="molecule type" value="Genomic_DNA"/>
</dbReference>
<dbReference type="PROSITE" id="PS50887">
    <property type="entry name" value="GGDEF"/>
    <property type="match status" value="1"/>
</dbReference>
<proteinExistence type="predicted"/>